<proteinExistence type="predicted"/>
<name>A0A2S7IG37_9BACT</name>
<dbReference type="SUPFAM" id="SSF56300">
    <property type="entry name" value="Metallo-dependent phosphatases"/>
    <property type="match status" value="1"/>
</dbReference>
<feature type="domain" description="Calcineurin-like phosphoesterase" evidence="6">
    <location>
        <begin position="8"/>
        <end position="211"/>
    </location>
</feature>
<keyword evidence="4" id="KW-0472">Membrane</keyword>
<protein>
    <submittedName>
        <fullName evidence="7">UDP-2,3-diacylglucosamine hydrolase</fullName>
    </submittedName>
</protein>
<gene>
    <name evidence="7" type="ORF">C5O19_23425</name>
</gene>
<comment type="caution">
    <text evidence="7">The sequence shown here is derived from an EMBL/GenBank/DDBJ whole genome shotgun (WGS) entry which is preliminary data.</text>
</comment>
<keyword evidence="8" id="KW-1185">Reference proteome</keyword>
<reference evidence="8" key="1">
    <citation type="submission" date="2018-02" db="EMBL/GenBank/DDBJ databases">
        <title>Genome sequencing of Solimonas sp. HR-BB.</title>
        <authorList>
            <person name="Lee Y."/>
            <person name="Jeon C.O."/>
        </authorList>
    </citation>
    <scope>NUCLEOTIDE SEQUENCE [LARGE SCALE GENOMIC DNA]</scope>
    <source>
        <strain evidence="8">HR-U</strain>
    </source>
</reference>
<evidence type="ECO:0000256" key="3">
    <source>
        <dbReference type="ARBA" id="ARBA00022723"/>
    </source>
</evidence>
<keyword evidence="3" id="KW-0479">Metal-binding</keyword>
<dbReference type="PANTHER" id="PTHR34990">
    <property type="entry name" value="UDP-2,3-DIACYLGLUCOSAMINE HYDROLASE-RELATED"/>
    <property type="match status" value="1"/>
</dbReference>
<dbReference type="GO" id="GO:0008758">
    <property type="term" value="F:UDP-2,3-diacylglucosamine hydrolase activity"/>
    <property type="evidence" value="ECO:0007669"/>
    <property type="project" value="TreeGrafter"/>
</dbReference>
<organism evidence="7 8">
    <name type="scientific">Siphonobacter curvatus</name>
    <dbReference type="NCBI Taxonomy" id="2094562"/>
    <lineage>
        <taxon>Bacteria</taxon>
        <taxon>Pseudomonadati</taxon>
        <taxon>Bacteroidota</taxon>
        <taxon>Cytophagia</taxon>
        <taxon>Cytophagales</taxon>
        <taxon>Cytophagaceae</taxon>
        <taxon>Siphonobacter</taxon>
    </lineage>
</organism>
<dbReference type="InterPro" id="IPR029052">
    <property type="entry name" value="Metallo-depent_PP-like"/>
</dbReference>
<evidence type="ECO:0000256" key="1">
    <source>
        <dbReference type="ARBA" id="ARBA00022475"/>
    </source>
</evidence>
<keyword evidence="5" id="KW-0464">Manganese</keyword>
<dbReference type="GO" id="GO:0016020">
    <property type="term" value="C:membrane"/>
    <property type="evidence" value="ECO:0007669"/>
    <property type="project" value="GOC"/>
</dbReference>
<dbReference type="RefSeq" id="WP_104715810.1">
    <property type="nucleotide sequence ID" value="NZ_PTRA01000007.1"/>
</dbReference>
<evidence type="ECO:0000256" key="4">
    <source>
        <dbReference type="ARBA" id="ARBA00023136"/>
    </source>
</evidence>
<dbReference type="Pfam" id="PF00149">
    <property type="entry name" value="Metallophos"/>
    <property type="match status" value="1"/>
</dbReference>
<keyword evidence="2" id="KW-0997">Cell inner membrane</keyword>
<dbReference type="EMBL" id="PTRA01000007">
    <property type="protein sequence ID" value="PQA54119.1"/>
    <property type="molecule type" value="Genomic_DNA"/>
</dbReference>
<dbReference type="InterPro" id="IPR043461">
    <property type="entry name" value="LpxH-like"/>
</dbReference>
<dbReference type="GO" id="GO:0046872">
    <property type="term" value="F:metal ion binding"/>
    <property type="evidence" value="ECO:0007669"/>
    <property type="project" value="UniProtKB-KW"/>
</dbReference>
<evidence type="ECO:0000259" key="6">
    <source>
        <dbReference type="Pfam" id="PF00149"/>
    </source>
</evidence>
<dbReference type="CDD" id="cd07398">
    <property type="entry name" value="MPP_YbbF-LpxH"/>
    <property type="match status" value="1"/>
</dbReference>
<dbReference type="InterPro" id="IPR004843">
    <property type="entry name" value="Calcineurin-like_PHP"/>
</dbReference>
<accession>A0A2S7IG37</accession>
<evidence type="ECO:0000313" key="7">
    <source>
        <dbReference type="EMBL" id="PQA54119.1"/>
    </source>
</evidence>
<evidence type="ECO:0000313" key="8">
    <source>
        <dbReference type="Proteomes" id="UP000239590"/>
    </source>
</evidence>
<dbReference type="Gene3D" id="3.60.21.10">
    <property type="match status" value="1"/>
</dbReference>
<dbReference type="Proteomes" id="UP000239590">
    <property type="component" value="Unassembled WGS sequence"/>
</dbReference>
<sequence>MEVRTHFRTIVLSDIHLGSKGSKAREVTAFLKQYTCDKLLLNGDIIDGWQLKKYGNTWKKKHTGFFRQVLKMIEQYDTKVIYLRGNHDDFLDHVLPLRVGKYFSIRRDYILKTHLNQHYYVTHGDIFDRITTHLKWLAYVGDVGYNLLLGINKFYNHWRAWRGLPYYSLSQEIKHKVKAAVNYISDFEEKLADLAQSKGCTGIICGHIHQPSIRMIGNVQYLNSGDWVESLTALVEDHEGVWNLLYYTPTTVDNKEEENSTEEEDDQQEDLLKSLISLSAMKE</sequence>
<dbReference type="AlphaFoldDB" id="A0A2S7IG37"/>
<keyword evidence="1" id="KW-1003">Cell membrane</keyword>
<evidence type="ECO:0000256" key="5">
    <source>
        <dbReference type="ARBA" id="ARBA00023211"/>
    </source>
</evidence>
<dbReference type="OrthoDB" id="9802481at2"/>
<dbReference type="GO" id="GO:0009245">
    <property type="term" value="P:lipid A biosynthetic process"/>
    <property type="evidence" value="ECO:0007669"/>
    <property type="project" value="TreeGrafter"/>
</dbReference>
<dbReference type="PANTHER" id="PTHR34990:SF2">
    <property type="entry name" value="BLL8164 PROTEIN"/>
    <property type="match status" value="1"/>
</dbReference>
<evidence type="ECO:0000256" key="2">
    <source>
        <dbReference type="ARBA" id="ARBA00022519"/>
    </source>
</evidence>
<keyword evidence="7" id="KW-0378">Hydrolase</keyword>